<evidence type="ECO:0000313" key="1">
    <source>
        <dbReference type="EMBL" id="SUV52178.1"/>
    </source>
</evidence>
<dbReference type="AlphaFoldDB" id="A0A380ZTP2"/>
<dbReference type="Proteomes" id="UP000255515">
    <property type="component" value="Unassembled WGS sequence"/>
</dbReference>
<accession>A0A380ZTP2</accession>
<protein>
    <submittedName>
        <fullName evidence="1">Uncharacterized protein</fullName>
    </submittedName>
</protein>
<name>A0A380ZTP2_9FLAO</name>
<organism evidence="1 2">
    <name type="scientific">Bergeyella zoohelcum</name>
    <dbReference type="NCBI Taxonomy" id="1015"/>
    <lineage>
        <taxon>Bacteria</taxon>
        <taxon>Pseudomonadati</taxon>
        <taxon>Bacteroidota</taxon>
        <taxon>Flavobacteriia</taxon>
        <taxon>Flavobacteriales</taxon>
        <taxon>Weeksellaceae</taxon>
        <taxon>Bergeyella</taxon>
    </lineage>
</organism>
<evidence type="ECO:0000313" key="2">
    <source>
        <dbReference type="Proteomes" id="UP000255515"/>
    </source>
</evidence>
<sequence>MKMFLVSLVLFVHCISGQHRFMFVIYDESVDFSKNVDSIQVEGYIYKLYGEDTTVNADENKLYFKLIDIEGNSYNVDGYIVGKNNELTYTNPLVRICLVFRKKDFIKLPIGKKYFFIFLRKNAHIFDETEAISGIVINR</sequence>
<gene>
    <name evidence="1" type="ORF">NCTC11661_01416</name>
</gene>
<dbReference type="EMBL" id="UFTJ01000003">
    <property type="protein sequence ID" value="SUV52178.1"/>
    <property type="molecule type" value="Genomic_DNA"/>
</dbReference>
<proteinExistence type="predicted"/>
<reference evidence="1 2" key="1">
    <citation type="submission" date="2018-06" db="EMBL/GenBank/DDBJ databases">
        <authorList>
            <consortium name="Pathogen Informatics"/>
            <person name="Doyle S."/>
        </authorList>
    </citation>
    <scope>NUCLEOTIDE SEQUENCE [LARGE SCALE GENOMIC DNA]</scope>
    <source>
        <strain evidence="1 2">NCTC11661</strain>
    </source>
</reference>